<keyword evidence="3" id="KW-0732">Signal</keyword>
<organism evidence="6 7">
    <name type="scientific">Naumovozyma castellii</name>
    <name type="common">Yeast</name>
    <name type="synonym">Saccharomyces castellii</name>
    <dbReference type="NCBI Taxonomy" id="27288"/>
    <lineage>
        <taxon>Eukaryota</taxon>
        <taxon>Fungi</taxon>
        <taxon>Dikarya</taxon>
        <taxon>Ascomycota</taxon>
        <taxon>Saccharomycotina</taxon>
        <taxon>Saccharomycetes</taxon>
        <taxon>Saccharomycetales</taxon>
        <taxon>Saccharomycetaceae</taxon>
        <taxon>Naumovozyma</taxon>
    </lineage>
</organism>
<dbReference type="Proteomes" id="UP000001640">
    <property type="component" value="Chromosome 6"/>
</dbReference>
<dbReference type="InParanoid" id="G0VG89"/>
<comment type="subcellular location">
    <subcellularLocation>
        <location evidence="1">Secreted</location>
    </subcellularLocation>
</comment>
<dbReference type="RefSeq" id="XP_003676865.1">
    <property type="nucleotide sequence ID" value="XM_003676817.1"/>
</dbReference>
<dbReference type="AlphaFoldDB" id="G0VG89"/>
<dbReference type="GO" id="GO:0009277">
    <property type="term" value="C:fungal-type cell wall"/>
    <property type="evidence" value="ECO:0007669"/>
    <property type="project" value="UniProtKB-ARBA"/>
</dbReference>
<dbReference type="Pfam" id="PF11765">
    <property type="entry name" value="Hyphal_reg_CWP"/>
    <property type="match status" value="1"/>
</dbReference>
<gene>
    <name evidence="6" type="primary">NCAS0F00250</name>
    <name evidence="6" type="ordered locus">NCAS_0F00250</name>
</gene>
<dbReference type="GeneID" id="96904158"/>
<sequence length="416" mass="45821">MYMSNWDNDTLSFKGENFYNYNSFGISTSTDGIVISFSSNFVNEGFMYIWNNDVHTTFEGPESGIINNGVITFEETPPTMSPLLGTGCTEFDYGDQITFDVSVPFNQTLYFRPDLQRLQLNFTGPPLPGNNIVLRGFSATYSRPISVDYYPETTDPGLFSYAYNNVTGILNYMTPGGTFIFDIGTGFNESIFDLSKPGTITLGLLNVAQTVPSNCPADPHITNGNLLPCGEPGSLPDPVTVVSSYYQYNITEVLSYYSTTASDRLPSTATNVSYYIPSLSIPPPSTTTVSYDDFLETLLISYYATPLTYMGLTNVPFIRSTYYTLIAFPSPYTTTLTTDSMTVSGVVSFYTTSDSFNSFTASSTSYFTKTKNVTTTVTEYPMGTIYPTSWISKLVSGTSTTTYSTSIETYVVKTQS</sequence>
<dbReference type="KEGG" id="ncs:NCAS_0F00250"/>
<evidence type="ECO:0000256" key="4">
    <source>
        <dbReference type="ARBA" id="ARBA00023180"/>
    </source>
</evidence>
<evidence type="ECO:0000313" key="7">
    <source>
        <dbReference type="Proteomes" id="UP000001640"/>
    </source>
</evidence>
<evidence type="ECO:0000259" key="5">
    <source>
        <dbReference type="Pfam" id="PF11765"/>
    </source>
</evidence>
<feature type="domain" description="Hyphally-regulated cell wall protein N-terminal" evidence="5">
    <location>
        <begin position="10"/>
        <end position="212"/>
    </location>
</feature>
<accession>G0VG89</accession>
<name>G0VG89_NAUCA</name>
<keyword evidence="2" id="KW-0964">Secreted</keyword>
<evidence type="ECO:0000313" key="6">
    <source>
        <dbReference type="EMBL" id="CCC70509.1"/>
    </source>
</evidence>
<evidence type="ECO:0000256" key="2">
    <source>
        <dbReference type="ARBA" id="ARBA00022525"/>
    </source>
</evidence>
<dbReference type="InterPro" id="IPR021031">
    <property type="entry name" value="Hyphal-reg_cell_wall_N"/>
</dbReference>
<dbReference type="EMBL" id="HE576757">
    <property type="protein sequence ID" value="CCC70509.1"/>
    <property type="molecule type" value="Genomic_DNA"/>
</dbReference>
<protein>
    <recommendedName>
        <fullName evidence="5">Hyphally-regulated cell wall protein N-terminal domain-containing protein</fullName>
    </recommendedName>
</protein>
<evidence type="ECO:0000256" key="1">
    <source>
        <dbReference type="ARBA" id="ARBA00004613"/>
    </source>
</evidence>
<dbReference type="GO" id="GO:0005576">
    <property type="term" value="C:extracellular region"/>
    <property type="evidence" value="ECO:0007669"/>
    <property type="project" value="UniProtKB-SubCell"/>
</dbReference>
<reference evidence="6 7" key="1">
    <citation type="journal article" date="2011" name="Proc. Natl. Acad. Sci. U.S.A.">
        <title>Evolutionary erosion of yeast sex chromosomes by mating-type switching accidents.</title>
        <authorList>
            <person name="Gordon J.L."/>
            <person name="Armisen D."/>
            <person name="Proux-Wera E."/>
            <person name="Oheigeartaigh S.S."/>
            <person name="Byrne K.P."/>
            <person name="Wolfe K.H."/>
        </authorList>
    </citation>
    <scope>NUCLEOTIDE SEQUENCE [LARGE SCALE GENOMIC DNA]</scope>
    <source>
        <strain evidence="7">ATCC 76901 / BCRC 22586 / CBS 4309 / NBRC 1992 / NRRL Y-12630</strain>
    </source>
</reference>
<dbReference type="HOGENOM" id="CLU_031731_0_0_1"/>
<keyword evidence="4" id="KW-0325">Glycoprotein</keyword>
<evidence type="ECO:0000256" key="3">
    <source>
        <dbReference type="ARBA" id="ARBA00022729"/>
    </source>
</evidence>
<reference key="2">
    <citation type="submission" date="2011-08" db="EMBL/GenBank/DDBJ databases">
        <title>Genome sequence of Naumovozyma castellii.</title>
        <authorList>
            <person name="Gordon J.L."/>
            <person name="Armisen D."/>
            <person name="Proux-Wera E."/>
            <person name="OhEigeartaigh S.S."/>
            <person name="Byrne K.P."/>
            <person name="Wolfe K.H."/>
        </authorList>
    </citation>
    <scope>NUCLEOTIDE SEQUENCE</scope>
    <source>
        <strain>Type strain:CBS 4309</strain>
    </source>
</reference>
<proteinExistence type="predicted"/>
<keyword evidence="7" id="KW-1185">Reference proteome</keyword>